<reference evidence="1 2" key="1">
    <citation type="submission" date="2024-02" db="EMBL/GenBank/DDBJ databases">
        <authorList>
            <person name="Chen Y."/>
            <person name="Shah S."/>
            <person name="Dougan E. K."/>
            <person name="Thang M."/>
            <person name="Chan C."/>
        </authorList>
    </citation>
    <scope>NUCLEOTIDE SEQUENCE [LARGE SCALE GENOMIC DNA]</scope>
</reference>
<sequence length="141" mass="15481">MASCARRLRGAVDAMAESIDRILDTIEVEQQVSRLGQLIALQRQALEAHGFQDFADFQSCSQASSSPQDLAALQRLQASERRWRELLQRLEATAGRAVGGIALGAQAPPVVLQSAGGDWVDVQRLCERSRGVLLVWLRHFG</sequence>
<keyword evidence="2" id="KW-1185">Reference proteome</keyword>
<proteinExistence type="predicted"/>
<evidence type="ECO:0000313" key="2">
    <source>
        <dbReference type="Proteomes" id="UP001642464"/>
    </source>
</evidence>
<organism evidence="1 2">
    <name type="scientific">Durusdinium trenchii</name>
    <dbReference type="NCBI Taxonomy" id="1381693"/>
    <lineage>
        <taxon>Eukaryota</taxon>
        <taxon>Sar</taxon>
        <taxon>Alveolata</taxon>
        <taxon>Dinophyceae</taxon>
        <taxon>Suessiales</taxon>
        <taxon>Symbiodiniaceae</taxon>
        <taxon>Durusdinium</taxon>
    </lineage>
</organism>
<gene>
    <name evidence="1" type="ORF">SCF082_LOCUS15308</name>
</gene>
<accession>A0ABP0K5B8</accession>
<name>A0ABP0K5B8_9DINO</name>
<dbReference type="EMBL" id="CAXAMM010009779">
    <property type="protein sequence ID" value="CAK9021352.1"/>
    <property type="molecule type" value="Genomic_DNA"/>
</dbReference>
<dbReference type="Proteomes" id="UP001642464">
    <property type="component" value="Unassembled WGS sequence"/>
</dbReference>
<comment type="caution">
    <text evidence="1">The sequence shown here is derived from an EMBL/GenBank/DDBJ whole genome shotgun (WGS) entry which is preliminary data.</text>
</comment>
<protein>
    <submittedName>
        <fullName evidence="1">Uncharacterized protein</fullName>
    </submittedName>
</protein>
<evidence type="ECO:0000313" key="1">
    <source>
        <dbReference type="EMBL" id="CAK9021352.1"/>
    </source>
</evidence>